<evidence type="ECO:0000313" key="3">
    <source>
        <dbReference type="EMBL" id="KEQ29910.1"/>
    </source>
</evidence>
<evidence type="ECO:0000259" key="2">
    <source>
        <dbReference type="PROSITE" id="PS50206"/>
    </source>
</evidence>
<comment type="caution">
    <text evidence="3">The sequence shown here is derived from an EMBL/GenBank/DDBJ whole genome shotgun (WGS) entry which is preliminary data.</text>
</comment>
<dbReference type="OrthoDB" id="9784009at2"/>
<dbReference type="FunFam" id="3.60.15.10:FF:000030">
    <property type="entry name" value="Metallo-beta-lactamase family protein"/>
    <property type="match status" value="1"/>
</dbReference>
<dbReference type="eggNOG" id="COG0607">
    <property type="taxonomic scope" value="Bacteria"/>
</dbReference>
<dbReference type="InterPro" id="IPR036873">
    <property type="entry name" value="Rhodanese-like_dom_sf"/>
</dbReference>
<keyword evidence="1" id="KW-0479">Metal-binding</keyword>
<dbReference type="SUPFAM" id="SSF56281">
    <property type="entry name" value="Metallo-hydrolase/oxidoreductase"/>
    <property type="match status" value="1"/>
</dbReference>
<dbReference type="InterPro" id="IPR001763">
    <property type="entry name" value="Rhodanese-like_dom"/>
</dbReference>
<dbReference type="Gene3D" id="3.40.250.10">
    <property type="entry name" value="Rhodanese-like domain"/>
    <property type="match status" value="2"/>
</dbReference>
<protein>
    <submittedName>
        <fullName evidence="3">Sulfurtransferase</fullName>
    </submittedName>
</protein>
<dbReference type="SMART" id="SM00849">
    <property type="entry name" value="Lactamase_B"/>
    <property type="match status" value="1"/>
</dbReference>
<proteinExistence type="predicted"/>
<dbReference type="SMART" id="SM00450">
    <property type="entry name" value="RHOD"/>
    <property type="match status" value="1"/>
</dbReference>
<dbReference type="InterPro" id="IPR036866">
    <property type="entry name" value="RibonucZ/Hydroxyglut_hydro"/>
</dbReference>
<name>A0A081PGT7_9SPHI</name>
<gene>
    <name evidence="3" type="ORF">N180_19930</name>
</gene>
<dbReference type="GO" id="GO:0070813">
    <property type="term" value="P:hydrogen sulfide metabolic process"/>
    <property type="evidence" value="ECO:0007669"/>
    <property type="project" value="TreeGrafter"/>
</dbReference>
<dbReference type="RefSeq" id="WP_037440940.1">
    <property type="nucleotide sequence ID" value="NZ_JNFF01000056.1"/>
</dbReference>
<dbReference type="Proteomes" id="UP000028007">
    <property type="component" value="Unassembled WGS sequence"/>
</dbReference>
<dbReference type="AlphaFoldDB" id="A0A081PGT7"/>
<feature type="domain" description="Rhodanese" evidence="2">
    <location>
        <begin position="272"/>
        <end position="317"/>
    </location>
</feature>
<sequence length="452" mass="50394">MKIEQFEDKNLAHYSYAVLSECQREVVLIDPARDPKPYYDYADRHASKIIGVIETHPHADFVSSHLQIQQETGAKIFASKLMNPDYTFIPFDEGAVLEVGKVKFKPMNTPGHSPDSISIVLEHQGEDKAVFTGDTLFIGDCGRPDLREKGEDLDLKREELAKKMYSSLRNKLMLLDDDVIVYPAHGAGTLCGKALSKASSSSIGAEKATNWSLQDMPESEFIKELTADQPFIPKYFPYNVDLNKTGAPVLKNSLDKVIVGQKVDDLKKAALLDNHITIVDTRNSAAYKRKHLKNSINIMDGEKFETWLGALVAPGDKFYLAAENENALKLLKERTAKIGYEPFIKEAFVLDFGTEQSAELDFEDFKEHPSAYTVVDIRNQPEAESQPAFQGSINIPLPELSNRSNEIPTNKPIVVHCAGGYRSAAGSSLLENKLNANVFDLSDRIKEFIGKH</sequence>
<keyword evidence="3" id="KW-0808">Transferase</keyword>
<dbReference type="PANTHER" id="PTHR43084:SF1">
    <property type="entry name" value="PERSULFIDE DIOXYGENASE ETHE1, MITOCHONDRIAL"/>
    <property type="match status" value="1"/>
</dbReference>
<dbReference type="InterPro" id="IPR044528">
    <property type="entry name" value="POD-like_MBL-fold"/>
</dbReference>
<dbReference type="Pfam" id="PF00753">
    <property type="entry name" value="Lactamase_B"/>
    <property type="match status" value="1"/>
</dbReference>
<dbReference type="GO" id="GO:0016740">
    <property type="term" value="F:transferase activity"/>
    <property type="evidence" value="ECO:0007669"/>
    <property type="project" value="UniProtKB-KW"/>
</dbReference>
<reference evidence="3 4" key="1">
    <citation type="journal article" date="1992" name="Int. J. Syst. Bacteriol.">
        <title>Sphingobacterium antarcticus sp. nov. a Psychrotrophic Bacterium from the Soils of Schirmacher Oasis, Antarctica.</title>
        <authorList>
            <person name="Shivaji S."/>
            <person name="Ray M.K."/>
            <person name="Rao N.S."/>
            <person name="Saiserr L."/>
            <person name="Jagannadham M.V."/>
            <person name="Kumar G.S."/>
            <person name="Reddy G."/>
            <person name="Bhargava P.M."/>
        </authorList>
    </citation>
    <scope>NUCLEOTIDE SEQUENCE [LARGE SCALE GENOMIC DNA]</scope>
    <source>
        <strain evidence="3 4">4BY</strain>
    </source>
</reference>
<feature type="domain" description="Rhodanese" evidence="2">
    <location>
        <begin position="368"/>
        <end position="444"/>
    </location>
</feature>
<dbReference type="CDD" id="cd07724">
    <property type="entry name" value="POD-like_MBL-fold"/>
    <property type="match status" value="1"/>
</dbReference>
<dbReference type="PROSITE" id="PS50206">
    <property type="entry name" value="RHODANESE_3"/>
    <property type="match status" value="2"/>
</dbReference>
<dbReference type="Gene3D" id="3.60.15.10">
    <property type="entry name" value="Ribonuclease Z/Hydroxyacylglutathione hydrolase-like"/>
    <property type="match status" value="1"/>
</dbReference>
<accession>A0A081PGT7</accession>
<dbReference type="EMBL" id="JNFF01000056">
    <property type="protein sequence ID" value="KEQ29910.1"/>
    <property type="molecule type" value="Genomic_DNA"/>
</dbReference>
<dbReference type="GO" id="GO:0050313">
    <property type="term" value="F:sulfur dioxygenase activity"/>
    <property type="evidence" value="ECO:0007669"/>
    <property type="project" value="InterPro"/>
</dbReference>
<organism evidence="3 4">
    <name type="scientific">Pedobacter antarcticus 4BY</name>
    <dbReference type="NCBI Taxonomy" id="1358423"/>
    <lineage>
        <taxon>Bacteria</taxon>
        <taxon>Pseudomonadati</taxon>
        <taxon>Bacteroidota</taxon>
        <taxon>Sphingobacteriia</taxon>
        <taxon>Sphingobacteriales</taxon>
        <taxon>Sphingobacteriaceae</taxon>
        <taxon>Pedobacter</taxon>
    </lineage>
</organism>
<evidence type="ECO:0000313" key="4">
    <source>
        <dbReference type="Proteomes" id="UP000028007"/>
    </source>
</evidence>
<dbReference type="GO" id="GO:0046872">
    <property type="term" value="F:metal ion binding"/>
    <property type="evidence" value="ECO:0007669"/>
    <property type="project" value="UniProtKB-KW"/>
</dbReference>
<dbReference type="CDD" id="cd00158">
    <property type="entry name" value="RHOD"/>
    <property type="match status" value="1"/>
</dbReference>
<evidence type="ECO:0000256" key="1">
    <source>
        <dbReference type="ARBA" id="ARBA00022723"/>
    </source>
</evidence>
<dbReference type="InterPro" id="IPR051682">
    <property type="entry name" value="Mito_Persulfide_Diox"/>
</dbReference>
<dbReference type="GO" id="GO:0006749">
    <property type="term" value="P:glutathione metabolic process"/>
    <property type="evidence" value="ECO:0007669"/>
    <property type="project" value="InterPro"/>
</dbReference>
<dbReference type="InterPro" id="IPR001279">
    <property type="entry name" value="Metallo-B-lactamas"/>
</dbReference>
<dbReference type="Pfam" id="PF00581">
    <property type="entry name" value="Rhodanese"/>
    <property type="match status" value="2"/>
</dbReference>
<dbReference type="PANTHER" id="PTHR43084">
    <property type="entry name" value="PERSULFIDE DIOXYGENASE ETHE1"/>
    <property type="match status" value="1"/>
</dbReference>
<dbReference type="eggNOG" id="COG0491">
    <property type="taxonomic scope" value="Bacteria"/>
</dbReference>
<keyword evidence="4" id="KW-1185">Reference proteome</keyword>
<dbReference type="SUPFAM" id="SSF52821">
    <property type="entry name" value="Rhodanese/Cell cycle control phosphatase"/>
    <property type="match status" value="2"/>
</dbReference>